<dbReference type="InterPro" id="IPR032710">
    <property type="entry name" value="NTF2-like_dom_sf"/>
</dbReference>
<dbReference type="Gene3D" id="3.10.450.50">
    <property type="match status" value="1"/>
</dbReference>
<evidence type="ECO:0000313" key="3">
    <source>
        <dbReference type="Proteomes" id="UP000544090"/>
    </source>
</evidence>
<gene>
    <name evidence="2" type="ORF">HGG74_08800</name>
</gene>
<dbReference type="SUPFAM" id="SSF54427">
    <property type="entry name" value="NTF2-like"/>
    <property type="match status" value="1"/>
</dbReference>
<keyword evidence="3" id="KW-1185">Reference proteome</keyword>
<accession>A0A7X6HER1</accession>
<dbReference type="InterPro" id="IPR011944">
    <property type="entry name" value="Steroid_delta5-4_isomerase"/>
</dbReference>
<reference evidence="2 3" key="1">
    <citation type="submission" date="2020-04" db="EMBL/GenBank/DDBJ databases">
        <title>Arthrobacter sp. nov.</title>
        <authorList>
            <person name="Liu S."/>
        </authorList>
    </citation>
    <scope>NUCLEOTIDE SEQUENCE [LARGE SCALE GENOMIC DNA]</scope>
    <source>
        <strain evidence="2 3">E918</strain>
    </source>
</reference>
<dbReference type="AlphaFoldDB" id="A0A7X6HER1"/>
<dbReference type="NCBIfam" id="TIGR02246">
    <property type="entry name" value="SgcJ/EcaC family oxidoreductase"/>
    <property type="match status" value="1"/>
</dbReference>
<name>A0A7X6HER1_9MICC</name>
<dbReference type="Proteomes" id="UP000544090">
    <property type="component" value="Unassembled WGS sequence"/>
</dbReference>
<feature type="domain" description="DUF4440" evidence="1">
    <location>
        <begin position="20"/>
        <end position="127"/>
    </location>
</feature>
<comment type="caution">
    <text evidence="2">The sequence shown here is derived from an EMBL/GenBank/DDBJ whole genome shotgun (WGS) entry which is preliminary data.</text>
</comment>
<proteinExistence type="predicted"/>
<evidence type="ECO:0000259" key="1">
    <source>
        <dbReference type="Pfam" id="PF14534"/>
    </source>
</evidence>
<protein>
    <submittedName>
        <fullName evidence="2">SgcJ/EcaC family oxidoreductase</fullName>
    </submittedName>
</protein>
<evidence type="ECO:0000313" key="2">
    <source>
        <dbReference type="EMBL" id="NKX54636.1"/>
    </source>
</evidence>
<dbReference type="InterPro" id="IPR027843">
    <property type="entry name" value="DUF4440"/>
</dbReference>
<sequence>MDQDTERDLAAIKRLHDIDMRASKEGDFATLRTLMTADAVVLPPGGRPISGRDEIAAHFVRTKAAMRRFEVLDYVLDFAEVRIAGDYAFEWGEIRGSMRVRPDGRPAHSSYKVMRILQKQSDGEWKVHRTIWNENA</sequence>
<dbReference type="Pfam" id="PF14534">
    <property type="entry name" value="DUF4440"/>
    <property type="match status" value="1"/>
</dbReference>
<dbReference type="EMBL" id="JAAZSQ010000006">
    <property type="protein sequence ID" value="NKX54636.1"/>
    <property type="molecule type" value="Genomic_DNA"/>
</dbReference>
<organism evidence="2 3">
    <name type="scientific">Arthrobacter mobilis</name>
    <dbReference type="NCBI Taxonomy" id="2724944"/>
    <lineage>
        <taxon>Bacteria</taxon>
        <taxon>Bacillati</taxon>
        <taxon>Actinomycetota</taxon>
        <taxon>Actinomycetes</taxon>
        <taxon>Micrococcales</taxon>
        <taxon>Micrococcaceae</taxon>
        <taxon>Arthrobacter</taxon>
    </lineage>
</organism>
<dbReference type="RefSeq" id="WP_168485973.1">
    <property type="nucleotide sequence ID" value="NZ_JAAZSQ010000006.1"/>
</dbReference>